<dbReference type="RefSeq" id="WP_148324214.1">
    <property type="nucleotide sequence ID" value="NZ_JACJLL010000007.1"/>
</dbReference>
<comment type="caution">
    <text evidence="2">The sequence shown here is derived from an EMBL/GenBank/DDBJ whole genome shotgun (WGS) entry which is preliminary data.</text>
</comment>
<keyword evidence="3" id="KW-1185">Reference proteome</keyword>
<dbReference type="InterPro" id="IPR014565">
    <property type="entry name" value="EpsL_firmicutes"/>
</dbReference>
<feature type="domain" description="Phosphodiester glycosidase" evidence="1">
    <location>
        <begin position="96"/>
        <end position="269"/>
    </location>
</feature>
<evidence type="ECO:0000259" key="1">
    <source>
        <dbReference type="Pfam" id="PF09992"/>
    </source>
</evidence>
<evidence type="ECO:0000313" key="3">
    <source>
        <dbReference type="Proteomes" id="UP000767334"/>
    </source>
</evidence>
<protein>
    <submittedName>
        <fullName evidence="2">Phosphodiester glycosidase family protein</fullName>
    </submittedName>
</protein>
<dbReference type="Proteomes" id="UP000767334">
    <property type="component" value="Unassembled WGS sequence"/>
</dbReference>
<name>A0ABS2FC60_9CLOT</name>
<organism evidence="2 3">
    <name type="scientific">Clostridium saudiense</name>
    <dbReference type="NCBI Taxonomy" id="1414720"/>
    <lineage>
        <taxon>Bacteria</taxon>
        <taxon>Bacillati</taxon>
        <taxon>Bacillota</taxon>
        <taxon>Clostridia</taxon>
        <taxon>Eubacteriales</taxon>
        <taxon>Clostridiaceae</taxon>
        <taxon>Clostridium</taxon>
    </lineage>
</organism>
<keyword evidence="2" id="KW-0326">Glycosidase</keyword>
<sequence>MKKKILLIIAFILICTIGVWGITQYKTRALQNKVLIHESDTLSITIEPVIKEEENLKMWVATIKIKDANQIKSAFSGGDFNSGIKEKTSKMAKDNDAILAINGSAVNFTDKGIIVRDGEVYRSKTNDCAPLVIDNNGDFKVYSLGEKTADELVEEGAMHTYDFGPELVVNGKIPENFQNQAWFFEDLQPKTAIGQKGPLEYVVIVADGRSSESKGISNGQLAEEFINRGCNIAYNLDGGGSSTLWFKGNVINNPSDIIGERRIYDILYFSE</sequence>
<dbReference type="InterPro" id="IPR018711">
    <property type="entry name" value="NAGPA"/>
</dbReference>
<evidence type="ECO:0000313" key="2">
    <source>
        <dbReference type="EMBL" id="MBM6818125.1"/>
    </source>
</evidence>
<dbReference type="PANTHER" id="PTHR40446:SF2">
    <property type="entry name" value="N-ACETYLGLUCOSAMINE-1-PHOSPHODIESTER ALPHA-N-ACETYLGLUCOSAMINIDASE"/>
    <property type="match status" value="1"/>
</dbReference>
<dbReference type="Pfam" id="PF09992">
    <property type="entry name" value="NAGPA"/>
    <property type="match status" value="1"/>
</dbReference>
<dbReference type="EMBL" id="JACJLL010000007">
    <property type="protein sequence ID" value="MBM6818125.1"/>
    <property type="molecule type" value="Genomic_DNA"/>
</dbReference>
<dbReference type="PIRSF" id="PIRSF031512">
    <property type="entry name" value="EpsL"/>
    <property type="match status" value="1"/>
</dbReference>
<dbReference type="PANTHER" id="PTHR40446">
    <property type="entry name" value="N-ACETYLGLUCOSAMINE-1-PHOSPHODIESTER ALPHA-N-ACETYLGLUCOSAMINIDASE"/>
    <property type="match status" value="1"/>
</dbReference>
<keyword evidence="2" id="KW-0378">Hydrolase</keyword>
<gene>
    <name evidence="2" type="ORF">H6A19_02020</name>
</gene>
<reference evidence="2 3" key="1">
    <citation type="journal article" date="2021" name="Sci. Rep.">
        <title>The distribution of antibiotic resistance genes in chicken gut microbiota commensals.</title>
        <authorList>
            <person name="Juricova H."/>
            <person name="Matiasovicova J."/>
            <person name="Kubasova T."/>
            <person name="Cejkova D."/>
            <person name="Rychlik I."/>
        </authorList>
    </citation>
    <scope>NUCLEOTIDE SEQUENCE [LARGE SCALE GENOMIC DNA]</scope>
    <source>
        <strain evidence="2 3">An435</strain>
    </source>
</reference>
<accession>A0ABS2FC60</accession>
<proteinExistence type="predicted"/>
<dbReference type="GO" id="GO:0016798">
    <property type="term" value="F:hydrolase activity, acting on glycosyl bonds"/>
    <property type="evidence" value="ECO:0007669"/>
    <property type="project" value="UniProtKB-KW"/>
</dbReference>